<protein>
    <submittedName>
        <fullName evidence="1">Uncharacterized protein</fullName>
    </submittedName>
</protein>
<reference evidence="1" key="1">
    <citation type="submission" date="2010-07" db="EMBL/GenBank/DDBJ databases">
        <title>Complete sequence of Clostridium saccharolyticum WM1.</title>
        <authorList>
            <consortium name="US DOE Joint Genome Institute"/>
            <person name="Lucas S."/>
            <person name="Copeland A."/>
            <person name="Lapidus A."/>
            <person name="Cheng J.-F."/>
            <person name="Bruce D."/>
            <person name="Goodwin L."/>
            <person name="Pitluck S."/>
            <person name="Chertkov O."/>
            <person name="Detter J.C."/>
            <person name="Han C."/>
            <person name="Tapia R."/>
            <person name="Land M."/>
            <person name="Hauser L."/>
            <person name="Chang Y.-J."/>
            <person name="Jeffries C."/>
            <person name="Kyrpides N."/>
            <person name="Ivanova N."/>
            <person name="Mikhailova N."/>
            <person name="Mouttaki H."/>
            <person name="Lin L."/>
            <person name="Zhou J."/>
            <person name="Hemme C.L."/>
            <person name="Woyke T."/>
        </authorList>
    </citation>
    <scope>NUCLEOTIDE SEQUENCE [LARGE SCALE GENOMIC DNA]</scope>
    <source>
        <strain evidence="1">WM1</strain>
    </source>
</reference>
<dbReference type="HOGENOM" id="CLU_3060383_0_0_9"/>
<name>D9R0K5_LACSW</name>
<proteinExistence type="predicted"/>
<dbReference type="KEGG" id="csh:Closa_3924"/>
<evidence type="ECO:0000313" key="2">
    <source>
        <dbReference type="Proteomes" id="UP000001662"/>
    </source>
</evidence>
<gene>
    <name evidence="1" type="ordered locus">Closa_3924</name>
</gene>
<sequence>MDERSKVKDPSINFRDTLNDVVSVEKHILAINEIINVDLLGLLVKNQMLITLS</sequence>
<dbReference type="PaxDb" id="610130-Closa_3924"/>
<dbReference type="Proteomes" id="UP000001662">
    <property type="component" value="Chromosome"/>
</dbReference>
<evidence type="ECO:0000313" key="1">
    <source>
        <dbReference type="EMBL" id="ADL06438.1"/>
    </source>
</evidence>
<dbReference type="EMBL" id="CP002109">
    <property type="protein sequence ID" value="ADL06438.1"/>
    <property type="molecule type" value="Genomic_DNA"/>
</dbReference>
<keyword evidence="2" id="KW-1185">Reference proteome</keyword>
<accession>D9R0K5</accession>
<dbReference type="AlphaFoldDB" id="D9R0K5"/>
<organism evidence="1 2">
    <name type="scientific">Lacrimispora saccharolytica (strain ATCC 35040 / DSM 2544 / NRCC 2533 / WM1)</name>
    <name type="common">Clostridium saccharolyticum</name>
    <dbReference type="NCBI Taxonomy" id="610130"/>
    <lineage>
        <taxon>Bacteria</taxon>
        <taxon>Bacillati</taxon>
        <taxon>Bacillota</taxon>
        <taxon>Clostridia</taxon>
        <taxon>Lachnospirales</taxon>
        <taxon>Lachnospiraceae</taxon>
        <taxon>Lacrimispora</taxon>
    </lineage>
</organism>